<dbReference type="EMBL" id="JAQJZL010000003">
    <property type="protein sequence ID" value="KAJ6048013.1"/>
    <property type="molecule type" value="Genomic_DNA"/>
</dbReference>
<dbReference type="AlphaFoldDB" id="A0AAD6IHE8"/>
<reference evidence="1" key="1">
    <citation type="journal article" date="2023" name="IMA Fungus">
        <title>Comparative genomic study of the Penicillium genus elucidates a diverse pangenome and 15 lateral gene transfer events.</title>
        <authorList>
            <person name="Petersen C."/>
            <person name="Sorensen T."/>
            <person name="Nielsen M.R."/>
            <person name="Sondergaard T.E."/>
            <person name="Sorensen J.L."/>
            <person name="Fitzpatrick D.A."/>
            <person name="Frisvad J.C."/>
            <person name="Nielsen K.L."/>
        </authorList>
    </citation>
    <scope>NUCLEOTIDE SEQUENCE</scope>
    <source>
        <strain evidence="1">IBT 15450</strain>
    </source>
</reference>
<organism evidence="1 2">
    <name type="scientific">Penicillium canescens</name>
    <dbReference type="NCBI Taxonomy" id="5083"/>
    <lineage>
        <taxon>Eukaryota</taxon>
        <taxon>Fungi</taxon>
        <taxon>Dikarya</taxon>
        <taxon>Ascomycota</taxon>
        <taxon>Pezizomycotina</taxon>
        <taxon>Eurotiomycetes</taxon>
        <taxon>Eurotiomycetidae</taxon>
        <taxon>Eurotiales</taxon>
        <taxon>Aspergillaceae</taxon>
        <taxon>Penicillium</taxon>
    </lineage>
</organism>
<keyword evidence="2" id="KW-1185">Reference proteome</keyword>
<reference evidence="1" key="2">
    <citation type="submission" date="2023-01" db="EMBL/GenBank/DDBJ databases">
        <authorList>
            <person name="Petersen C."/>
        </authorList>
    </citation>
    <scope>NUCLEOTIDE SEQUENCE</scope>
    <source>
        <strain evidence="1">IBT 15450</strain>
    </source>
</reference>
<name>A0AAD6IHE8_PENCN</name>
<accession>A0AAD6IHE8</accession>
<comment type="caution">
    <text evidence="1">The sequence shown here is derived from an EMBL/GenBank/DDBJ whole genome shotgun (WGS) entry which is preliminary data.</text>
</comment>
<evidence type="ECO:0000313" key="1">
    <source>
        <dbReference type="EMBL" id="KAJ6048013.1"/>
    </source>
</evidence>
<proteinExistence type="predicted"/>
<evidence type="ECO:0000313" key="2">
    <source>
        <dbReference type="Proteomes" id="UP001219568"/>
    </source>
</evidence>
<sequence length="61" mass="6448">MVWMVLGVSSATTSIQSNACASILGTHGLCAAVLRPAPSAPMHTDFLESEDGYNRQTRPSL</sequence>
<protein>
    <submittedName>
        <fullName evidence="1">Uncharacterized protein</fullName>
    </submittedName>
</protein>
<gene>
    <name evidence="1" type="ORF">N7460_004160</name>
</gene>
<dbReference type="Proteomes" id="UP001219568">
    <property type="component" value="Unassembled WGS sequence"/>
</dbReference>